<evidence type="ECO:0000313" key="2">
    <source>
        <dbReference type="Proteomes" id="UP000887159"/>
    </source>
</evidence>
<dbReference type="EMBL" id="BMAU01021340">
    <property type="protein sequence ID" value="GFY16692.1"/>
    <property type="molecule type" value="Genomic_DNA"/>
</dbReference>
<evidence type="ECO:0000313" key="1">
    <source>
        <dbReference type="EMBL" id="GFY16692.1"/>
    </source>
</evidence>
<organism evidence="1 2">
    <name type="scientific">Trichonephila clavipes</name>
    <name type="common">Golden silk orbweaver</name>
    <name type="synonym">Nephila clavipes</name>
    <dbReference type="NCBI Taxonomy" id="2585209"/>
    <lineage>
        <taxon>Eukaryota</taxon>
        <taxon>Metazoa</taxon>
        <taxon>Ecdysozoa</taxon>
        <taxon>Arthropoda</taxon>
        <taxon>Chelicerata</taxon>
        <taxon>Arachnida</taxon>
        <taxon>Araneae</taxon>
        <taxon>Araneomorphae</taxon>
        <taxon>Entelegynae</taxon>
        <taxon>Araneoidea</taxon>
        <taxon>Nephilidae</taxon>
        <taxon>Trichonephila</taxon>
    </lineage>
</organism>
<proteinExistence type="predicted"/>
<name>A0A8X6SWI5_TRICX</name>
<comment type="caution">
    <text evidence="1">The sequence shown here is derived from an EMBL/GenBank/DDBJ whole genome shotgun (WGS) entry which is preliminary data.</text>
</comment>
<accession>A0A8X6SWI5</accession>
<dbReference type="Proteomes" id="UP000887159">
    <property type="component" value="Unassembled WGS sequence"/>
</dbReference>
<dbReference type="AlphaFoldDB" id="A0A8X6SWI5"/>
<reference evidence="1" key="1">
    <citation type="submission" date="2020-08" db="EMBL/GenBank/DDBJ databases">
        <title>Multicomponent nature underlies the extraordinary mechanical properties of spider dragline silk.</title>
        <authorList>
            <person name="Kono N."/>
            <person name="Nakamura H."/>
            <person name="Mori M."/>
            <person name="Yoshida Y."/>
            <person name="Ohtoshi R."/>
            <person name="Malay A.D."/>
            <person name="Moran D.A.P."/>
            <person name="Tomita M."/>
            <person name="Numata K."/>
            <person name="Arakawa K."/>
        </authorList>
    </citation>
    <scope>NUCLEOTIDE SEQUENCE</scope>
</reference>
<gene>
    <name evidence="1" type="ORF">TNCV_2788141</name>
</gene>
<protein>
    <submittedName>
        <fullName evidence="1">Uncharacterized protein</fullName>
    </submittedName>
</protein>
<keyword evidence="2" id="KW-1185">Reference proteome</keyword>
<sequence length="89" mass="10546">MTHAQSTEEDRVVTGRCVRGSLSTCHDGRQTWDDNMIANGKYRGVQLRWRIYGHVARNFPRSFVRSLRNHHLFYRLPVQDEEEEQNQSN</sequence>